<accession>L7L8A1</accession>
<evidence type="ECO:0000313" key="10">
    <source>
        <dbReference type="EMBL" id="GAC57375.1"/>
    </source>
</evidence>
<keyword evidence="3 10" id="KW-0808">Transferase</keyword>
<evidence type="ECO:0000256" key="8">
    <source>
        <dbReference type="SAM" id="MobiDB-lite"/>
    </source>
</evidence>
<reference evidence="10 11" key="1">
    <citation type="submission" date="2012-12" db="EMBL/GenBank/DDBJ databases">
        <title>Whole genome shotgun sequence of Gordonia hirsuta NBRC 16056.</title>
        <authorList>
            <person name="Isaki-Nakamura S."/>
            <person name="Hosoyama A."/>
            <person name="Tsuchikane K."/>
            <person name="Katsumata H."/>
            <person name="Baba S."/>
            <person name="Yamazaki S."/>
            <person name="Fujita N."/>
        </authorList>
    </citation>
    <scope>NUCLEOTIDE SEQUENCE [LARGE SCALE GENOMIC DNA]</scope>
    <source>
        <strain evidence="10 11">NBRC 16056</strain>
    </source>
</reference>
<keyword evidence="6 9" id="KW-0472">Membrane</keyword>
<keyword evidence="5 9" id="KW-1133">Transmembrane helix</keyword>
<protein>
    <submittedName>
        <fullName evidence="10">Putative glycosyltransferase</fullName>
    </submittedName>
</protein>
<feature type="compositionally biased region" description="Polar residues" evidence="8">
    <location>
        <begin position="8"/>
        <end position="18"/>
    </location>
</feature>
<dbReference type="EMBL" id="BANT01000018">
    <property type="protein sequence ID" value="GAC57375.1"/>
    <property type="molecule type" value="Genomic_DNA"/>
</dbReference>
<evidence type="ECO:0000256" key="5">
    <source>
        <dbReference type="ARBA" id="ARBA00022989"/>
    </source>
</evidence>
<feature type="transmembrane region" description="Helical" evidence="9">
    <location>
        <begin position="412"/>
        <end position="434"/>
    </location>
</feature>
<evidence type="ECO:0000256" key="9">
    <source>
        <dbReference type="SAM" id="Phobius"/>
    </source>
</evidence>
<organism evidence="10 11">
    <name type="scientific">Gordonia hirsuta DSM 44140 = NBRC 16056</name>
    <dbReference type="NCBI Taxonomy" id="1121927"/>
    <lineage>
        <taxon>Bacteria</taxon>
        <taxon>Bacillati</taxon>
        <taxon>Actinomycetota</taxon>
        <taxon>Actinomycetes</taxon>
        <taxon>Mycobacteriales</taxon>
        <taxon>Gordoniaceae</taxon>
        <taxon>Gordonia</taxon>
    </lineage>
</organism>
<dbReference type="AlphaFoldDB" id="L7L8A1"/>
<comment type="caution">
    <text evidence="10">The sequence shown here is derived from an EMBL/GenBank/DDBJ whole genome shotgun (WGS) entry which is preliminary data.</text>
</comment>
<keyword evidence="4 9" id="KW-0812">Transmembrane</keyword>
<keyword evidence="2" id="KW-1003">Cell membrane</keyword>
<feature type="transmembrane region" description="Helical" evidence="9">
    <location>
        <begin position="28"/>
        <end position="49"/>
    </location>
</feature>
<feature type="region of interest" description="Disordered" evidence="8">
    <location>
        <begin position="1"/>
        <end position="22"/>
    </location>
</feature>
<feature type="transmembrane region" description="Helical" evidence="9">
    <location>
        <begin position="284"/>
        <end position="302"/>
    </location>
</feature>
<dbReference type="eggNOG" id="COG5650">
    <property type="taxonomic scope" value="Bacteria"/>
</dbReference>
<comment type="similarity">
    <text evidence="7">Belongs to the glycosyltransferase 87 family.</text>
</comment>
<dbReference type="STRING" id="1121927.GOHSU_18_01300"/>
<dbReference type="GO" id="GO:0005886">
    <property type="term" value="C:plasma membrane"/>
    <property type="evidence" value="ECO:0007669"/>
    <property type="project" value="UniProtKB-SubCell"/>
</dbReference>
<sequence length="451" mass="49118">MHDDPAQQVRTSSANAAQRTPKPVGRQLPNVVVLVAIGLAVGALAWQLAAPHGYQLFGSNGIDTRVYRGGGLAVLHGLPLYDAPVYRHWQFTYPPFAALVMAPMGLLDQTWARSTMSVVSAACLLLLVILSLRALGFRRDGRFWAAALALTVATTALEPVRTTLWNGQINLILAVLIVGCLTLPLGRWRGIGVGLAAGIKLTPVFFVGYLAVTRQWRAIIVALATFGATVVLGLVVLREQAWRFWTAALRDTSRIGPLEAPANQSFNGFFARLEWAGVWDSPDWLWLPIGVAGAAVGLYAAWRAQRAGATLLAITLTGMTSCAVAPFSWGHHWIWVVPLVTIALTHAGVHVRRDRPVTWLWWIVPPALIAATFSWMTPGIGEHGEPVWRFGSYRLVSAAVGGPMSESWRPALAAWGSGTYLCVFLITLAVTLWWTGRVDPIRFRESARSQS</sequence>
<dbReference type="InterPro" id="IPR018584">
    <property type="entry name" value="GT87"/>
</dbReference>
<keyword evidence="11" id="KW-1185">Reference proteome</keyword>
<gene>
    <name evidence="10" type="ORF">GOHSU_18_01300</name>
</gene>
<name>L7L8A1_9ACTN</name>
<evidence type="ECO:0000256" key="1">
    <source>
        <dbReference type="ARBA" id="ARBA00004651"/>
    </source>
</evidence>
<feature type="transmembrane region" description="Helical" evidence="9">
    <location>
        <begin position="309"/>
        <end position="327"/>
    </location>
</feature>
<dbReference type="RefSeq" id="WP_005939361.1">
    <property type="nucleotide sequence ID" value="NZ_ATVK01000048.1"/>
</dbReference>
<feature type="transmembrane region" description="Helical" evidence="9">
    <location>
        <begin position="219"/>
        <end position="237"/>
    </location>
</feature>
<feature type="transmembrane region" description="Helical" evidence="9">
    <location>
        <begin position="358"/>
        <end position="376"/>
    </location>
</feature>
<evidence type="ECO:0000313" key="11">
    <source>
        <dbReference type="Proteomes" id="UP000053405"/>
    </source>
</evidence>
<evidence type="ECO:0000256" key="7">
    <source>
        <dbReference type="ARBA" id="ARBA00024033"/>
    </source>
</evidence>
<feature type="transmembrane region" description="Helical" evidence="9">
    <location>
        <begin position="118"/>
        <end position="137"/>
    </location>
</feature>
<evidence type="ECO:0000256" key="2">
    <source>
        <dbReference type="ARBA" id="ARBA00022475"/>
    </source>
</evidence>
<feature type="transmembrane region" description="Helical" evidence="9">
    <location>
        <begin position="167"/>
        <end position="185"/>
    </location>
</feature>
<evidence type="ECO:0000256" key="4">
    <source>
        <dbReference type="ARBA" id="ARBA00022692"/>
    </source>
</evidence>
<dbReference type="Proteomes" id="UP000053405">
    <property type="component" value="Unassembled WGS sequence"/>
</dbReference>
<comment type="subcellular location">
    <subcellularLocation>
        <location evidence="1">Cell membrane</location>
        <topology evidence="1">Multi-pass membrane protein</topology>
    </subcellularLocation>
</comment>
<feature type="transmembrane region" description="Helical" evidence="9">
    <location>
        <begin position="191"/>
        <end position="212"/>
    </location>
</feature>
<proteinExistence type="inferred from homology"/>
<dbReference type="Pfam" id="PF09594">
    <property type="entry name" value="GT87"/>
    <property type="match status" value="1"/>
</dbReference>
<evidence type="ECO:0000256" key="3">
    <source>
        <dbReference type="ARBA" id="ARBA00022679"/>
    </source>
</evidence>
<feature type="transmembrane region" description="Helical" evidence="9">
    <location>
        <begin position="333"/>
        <end position="351"/>
    </location>
</feature>
<evidence type="ECO:0000256" key="6">
    <source>
        <dbReference type="ARBA" id="ARBA00023136"/>
    </source>
</evidence>
<dbReference type="GO" id="GO:0016758">
    <property type="term" value="F:hexosyltransferase activity"/>
    <property type="evidence" value="ECO:0007669"/>
    <property type="project" value="InterPro"/>
</dbReference>